<keyword evidence="1" id="KW-1133">Transmembrane helix</keyword>
<accession>A0A916QEB3</accession>
<dbReference type="AlphaFoldDB" id="A0A916QEB3"/>
<evidence type="ECO:0000313" key="3">
    <source>
        <dbReference type="Proteomes" id="UP000654993"/>
    </source>
</evidence>
<gene>
    <name evidence="2" type="ORF">PRECH8_24870</name>
</gene>
<evidence type="ECO:0000313" key="2">
    <source>
        <dbReference type="EMBL" id="GFR39191.1"/>
    </source>
</evidence>
<comment type="caution">
    <text evidence="2">The sequence shown here is derived from an EMBL/GenBank/DDBJ whole genome shotgun (WGS) entry which is preliminary data.</text>
</comment>
<dbReference type="Proteomes" id="UP000654993">
    <property type="component" value="Unassembled WGS sequence"/>
</dbReference>
<organism evidence="2 3">
    <name type="scientific">Insulibacter thermoxylanivorax</name>
    <dbReference type="NCBI Taxonomy" id="2749268"/>
    <lineage>
        <taxon>Bacteria</taxon>
        <taxon>Bacillati</taxon>
        <taxon>Bacillota</taxon>
        <taxon>Bacilli</taxon>
        <taxon>Bacillales</taxon>
        <taxon>Paenibacillaceae</taxon>
        <taxon>Insulibacter</taxon>
    </lineage>
</organism>
<dbReference type="RefSeq" id="WP_200967403.1">
    <property type="nucleotide sequence ID" value="NZ_BMAQ01000036.1"/>
</dbReference>
<keyword evidence="1" id="KW-0472">Membrane</keyword>
<reference evidence="2" key="2">
    <citation type="journal article" date="2021" name="Data Brief">
        <title>Draft genome sequence data of the facultative, thermophilic, xylanolytic bacterium Paenibacillus sp. strain DA-C8.</title>
        <authorList>
            <person name="Chhe C."/>
            <person name="Uke A."/>
            <person name="Baramee S."/>
            <person name="Ungkulpasvich U."/>
            <person name="Tachaapaikoon C."/>
            <person name="Pason P."/>
            <person name="Waeonukul R."/>
            <person name="Ratanakhanokchai K."/>
            <person name="Kosugi A."/>
        </authorList>
    </citation>
    <scope>NUCLEOTIDE SEQUENCE</scope>
    <source>
        <strain evidence="2">DA-C8</strain>
    </source>
</reference>
<name>A0A916QEB3_9BACL</name>
<protein>
    <submittedName>
        <fullName evidence="2">Uncharacterized protein</fullName>
    </submittedName>
</protein>
<dbReference type="EMBL" id="BMAQ01000036">
    <property type="protein sequence ID" value="GFR39191.1"/>
    <property type="molecule type" value="Genomic_DNA"/>
</dbReference>
<keyword evidence="3" id="KW-1185">Reference proteome</keyword>
<proteinExistence type="predicted"/>
<keyword evidence="1" id="KW-0812">Transmembrane</keyword>
<feature type="transmembrane region" description="Helical" evidence="1">
    <location>
        <begin position="17"/>
        <end position="39"/>
    </location>
</feature>
<evidence type="ECO:0000256" key="1">
    <source>
        <dbReference type="SAM" id="Phobius"/>
    </source>
</evidence>
<reference evidence="2" key="1">
    <citation type="submission" date="2020-08" db="EMBL/GenBank/DDBJ databases">
        <authorList>
            <person name="Uke A."/>
            <person name="Chhe C."/>
            <person name="Baramee S."/>
            <person name="Kosugi A."/>
        </authorList>
    </citation>
    <scope>NUCLEOTIDE SEQUENCE</scope>
    <source>
        <strain evidence="2">DA-C8</strain>
    </source>
</reference>
<sequence>MNDKAAANRSMIAYRRYLLFVAGFALLISAGVCVLNYIVDPLQYYRQASWYAPIFSEEQRYQNPGLARNWEYNTIILGTSMTENFVPSHVDAVFGGGTKTMKLSISGSSLYEERLAGEVALRTGQVERIIWGLDYASFRGGKELLHEEYGPYPKYLYDTNPWNDIQYLFNISTLEDSLRVLKRKFTNTEQPPIPLDRLNHWQQKYNYAFNLNYVYNHYYQALDADLKLAAEGERDILEDAQESFDHNVLRIVEQHPEIEYHFFYPPYSILRFQLWYDHQPERFYNQMKIKEYIYEKLAAYPNVHIHDFQSESEITHNLTYYKDVSHYSDKINAYMIEQMKAGTYEMKSLDDVRRMNEALLRQVETYVPEIPPREDLAR</sequence>